<sequence>MSFTDDSQRDLVERRLRYATIVLIILLAAAYGSWNIYRMVESVNSPVVSLKSELRSSIPVPGLVICGDTIHRSANWSVRCYKSQINAADDNYTDATSCDEYLSSQPINASTFFNMHGYNNLDKQFCYILNTSRPFDESHGVDPLVFDNSTQKIAITLWSDEKANNINGNITVDRWFVYGTFTESEDYRYTKFQIVKMPSISYLYSKRIEKYGINKKDIITGGGTAQTIQKSIESDETFTSFAIAGFGVDPNLWEIFRIIPAKYADEQVNSKFLVELWYDRVEFTFLQFTANMGGFLSVLSVAYLSLFGSRRINPWGVVQRHLLKVVPYTAVSYSSSAEIIEPQIHEPYSSEKGILSMSTTDMDKLSIHQIKQDLREEMQKIIKSELVKLKEFLNKHYLKDVDKY</sequence>
<accession>A0ACA9LD64</accession>
<name>A0ACA9LD64_9GLOM</name>
<proteinExistence type="predicted"/>
<evidence type="ECO:0000313" key="1">
    <source>
        <dbReference type="EMBL" id="CAG8522674.1"/>
    </source>
</evidence>
<gene>
    <name evidence="1" type="ORF">DHETER_LOCUS3994</name>
</gene>
<organism evidence="1 2">
    <name type="scientific">Dentiscutata heterogama</name>
    <dbReference type="NCBI Taxonomy" id="1316150"/>
    <lineage>
        <taxon>Eukaryota</taxon>
        <taxon>Fungi</taxon>
        <taxon>Fungi incertae sedis</taxon>
        <taxon>Mucoromycota</taxon>
        <taxon>Glomeromycotina</taxon>
        <taxon>Glomeromycetes</taxon>
        <taxon>Diversisporales</taxon>
        <taxon>Gigasporaceae</taxon>
        <taxon>Dentiscutata</taxon>
    </lineage>
</organism>
<keyword evidence="2" id="KW-1185">Reference proteome</keyword>
<reference evidence="1" key="1">
    <citation type="submission" date="2021-06" db="EMBL/GenBank/DDBJ databases">
        <authorList>
            <person name="Kallberg Y."/>
            <person name="Tangrot J."/>
            <person name="Rosling A."/>
        </authorList>
    </citation>
    <scope>NUCLEOTIDE SEQUENCE</scope>
    <source>
        <strain evidence="1">IL203A</strain>
    </source>
</reference>
<evidence type="ECO:0000313" key="2">
    <source>
        <dbReference type="Proteomes" id="UP000789702"/>
    </source>
</evidence>
<protein>
    <submittedName>
        <fullName evidence="1">12239_t:CDS:1</fullName>
    </submittedName>
</protein>
<comment type="caution">
    <text evidence="1">The sequence shown here is derived from an EMBL/GenBank/DDBJ whole genome shotgun (WGS) entry which is preliminary data.</text>
</comment>
<dbReference type="Proteomes" id="UP000789702">
    <property type="component" value="Unassembled WGS sequence"/>
</dbReference>
<dbReference type="EMBL" id="CAJVPU010003756">
    <property type="protein sequence ID" value="CAG8522674.1"/>
    <property type="molecule type" value="Genomic_DNA"/>
</dbReference>